<evidence type="ECO:0000256" key="8">
    <source>
        <dbReference type="ARBA" id="ARBA00022741"/>
    </source>
</evidence>
<comment type="caution">
    <text evidence="17">The sequence shown here is derived from an EMBL/GenBank/DDBJ whole genome shotgun (WGS) entry which is preliminary data.</text>
</comment>
<accession>A0A644T321</accession>
<evidence type="ECO:0000256" key="13">
    <source>
        <dbReference type="ARBA" id="ARBA00023136"/>
    </source>
</evidence>
<keyword evidence="9 17" id="KW-0418">Kinase</keyword>
<evidence type="ECO:0000256" key="6">
    <source>
        <dbReference type="ARBA" id="ARBA00022679"/>
    </source>
</evidence>
<evidence type="ECO:0000259" key="16">
    <source>
        <dbReference type="PROSITE" id="PS50110"/>
    </source>
</evidence>
<dbReference type="SMART" id="SM00388">
    <property type="entry name" value="HisKA"/>
    <property type="match status" value="1"/>
</dbReference>
<dbReference type="FunFam" id="3.30.565.10:FF:000010">
    <property type="entry name" value="Sensor histidine kinase RcsC"/>
    <property type="match status" value="1"/>
</dbReference>
<evidence type="ECO:0000256" key="4">
    <source>
        <dbReference type="ARBA" id="ARBA00022475"/>
    </source>
</evidence>
<feature type="domain" description="Response regulatory" evidence="16">
    <location>
        <begin position="512"/>
        <end position="626"/>
    </location>
</feature>
<evidence type="ECO:0000259" key="15">
    <source>
        <dbReference type="PROSITE" id="PS50109"/>
    </source>
</evidence>
<dbReference type="SMART" id="SM00448">
    <property type="entry name" value="REC"/>
    <property type="match status" value="2"/>
</dbReference>
<dbReference type="InterPro" id="IPR004358">
    <property type="entry name" value="Sig_transdc_His_kin-like_C"/>
</dbReference>
<dbReference type="PRINTS" id="PR00344">
    <property type="entry name" value="BCTRLSENSOR"/>
</dbReference>
<evidence type="ECO:0000256" key="7">
    <source>
        <dbReference type="ARBA" id="ARBA00022692"/>
    </source>
</evidence>
<name>A0A644T321_9ZZZZ</name>
<dbReference type="EC" id="2.7.13.3" evidence="3"/>
<dbReference type="SUPFAM" id="SSF55874">
    <property type="entry name" value="ATPase domain of HSP90 chaperone/DNA topoisomerase II/histidine kinase"/>
    <property type="match status" value="1"/>
</dbReference>
<sequence length="782" mass="87100">MARSSHAAAAGSTAPGSVKAKFTRRCEPVAERESERDRPGMTASLADRLAQERRARLAAERLLEQKKRELFAANETLALHARALSEQIVQQRHGLQRALTEAESLKGENSRVRGDLERATSVALIAQRRLWDAVETIEDGFAVFDRDLRLVVANRAYLSFFRGEVALAAGVAYEAVVKVVATHHMIDLEGRDPLDWHHEMVARVRCERITPMIVRTHRGHHLKLIDRWGEGGDLVCVVQDITRTIAREAELETARQRAETASRAKSAFLANMGHELRTPMNGVVGMAELLVDSDLSDEQRLYAETIRSSGEALLTIINDVLDFSKIEAERLKLFPEVFDLERCIHEIMMLLQPSAKERGIELLVDYDLFLPTRFRADPGRVRQILTNLIGNAVKFTATGHVLIRVVGLERADGEYDLHLTVEDTGIGIAPENIEHIFGEFNQVDTATNRRFEGTGLGLAITRELVRLMGGTVWVESELGRGSCFGVRFTVPRAEPGDPVEGAGPTQPITLRAALVIDDSLVNRMILERQLQTYGLEVTLCRTGAEALRAFDEGVAFDIVLTDHRMPDIDGVELIRRLRERGIDTPILLLTSDAEAFRAAQADCRGIDWLEKPVLRAELFHMLQKLSGRAPPEPAATAVATTGAEDAGARRMRVLSVEDNRTNQLVFGKMVKDLDIELRFATNGREAVEVWRRFRPDLIFMDISMPEMDGREATRLIRAEEPVRRHVPICALTAHAMTGDSASMFAAGLDAYLTKPLKKNAILEQMQAYQPPDTRPFQPPAAG</sequence>
<dbReference type="Pfam" id="PF00512">
    <property type="entry name" value="HisKA"/>
    <property type="match status" value="1"/>
</dbReference>
<keyword evidence="4" id="KW-1003">Cell membrane</keyword>
<gene>
    <name evidence="17" type="primary">rcsC_8</name>
    <name evidence="17" type="ORF">SDC9_06460</name>
</gene>
<dbReference type="AlphaFoldDB" id="A0A644T321"/>
<feature type="region of interest" description="Disordered" evidence="14">
    <location>
        <begin position="1"/>
        <end position="43"/>
    </location>
</feature>
<dbReference type="InterPro" id="IPR003594">
    <property type="entry name" value="HATPase_dom"/>
</dbReference>
<dbReference type="Gene3D" id="1.10.287.130">
    <property type="match status" value="1"/>
</dbReference>
<dbReference type="GO" id="GO:0000155">
    <property type="term" value="F:phosphorelay sensor kinase activity"/>
    <property type="evidence" value="ECO:0007669"/>
    <property type="project" value="InterPro"/>
</dbReference>
<keyword evidence="5" id="KW-0597">Phosphoprotein</keyword>
<dbReference type="InterPro" id="IPR011006">
    <property type="entry name" value="CheY-like_superfamily"/>
</dbReference>
<dbReference type="CDD" id="cd16922">
    <property type="entry name" value="HATPase_EvgS-ArcB-TorS-like"/>
    <property type="match status" value="1"/>
</dbReference>
<keyword evidence="12" id="KW-0902">Two-component regulatory system</keyword>
<dbReference type="SUPFAM" id="SSF52172">
    <property type="entry name" value="CheY-like"/>
    <property type="match status" value="2"/>
</dbReference>
<keyword evidence="8" id="KW-0547">Nucleotide-binding</keyword>
<protein>
    <recommendedName>
        <fullName evidence="3">histidine kinase</fullName>
        <ecNumber evidence="3">2.7.13.3</ecNumber>
    </recommendedName>
</protein>
<proteinExistence type="predicted"/>
<dbReference type="Pfam" id="PF12860">
    <property type="entry name" value="PAS_7"/>
    <property type="match status" value="1"/>
</dbReference>
<keyword evidence="13" id="KW-0472">Membrane</keyword>
<reference evidence="17" key="1">
    <citation type="submission" date="2019-08" db="EMBL/GenBank/DDBJ databases">
        <authorList>
            <person name="Kucharzyk K."/>
            <person name="Murdoch R.W."/>
            <person name="Higgins S."/>
            <person name="Loffler F."/>
        </authorList>
    </citation>
    <scope>NUCLEOTIDE SEQUENCE</scope>
</reference>
<evidence type="ECO:0000256" key="5">
    <source>
        <dbReference type="ARBA" id="ARBA00022553"/>
    </source>
</evidence>
<dbReference type="Gene3D" id="3.30.565.10">
    <property type="entry name" value="Histidine kinase-like ATPase, C-terminal domain"/>
    <property type="match status" value="1"/>
</dbReference>
<comment type="subcellular location">
    <subcellularLocation>
        <location evidence="2">Cell membrane</location>
        <topology evidence="2">Multi-pass membrane protein</topology>
    </subcellularLocation>
</comment>
<dbReference type="InterPro" id="IPR005467">
    <property type="entry name" value="His_kinase_dom"/>
</dbReference>
<dbReference type="Gene3D" id="3.40.50.2300">
    <property type="match status" value="2"/>
</dbReference>
<dbReference type="InterPro" id="IPR036097">
    <property type="entry name" value="HisK_dim/P_sf"/>
</dbReference>
<evidence type="ECO:0000256" key="14">
    <source>
        <dbReference type="SAM" id="MobiDB-lite"/>
    </source>
</evidence>
<evidence type="ECO:0000256" key="3">
    <source>
        <dbReference type="ARBA" id="ARBA00012438"/>
    </source>
</evidence>
<dbReference type="SMART" id="SM00387">
    <property type="entry name" value="HATPase_c"/>
    <property type="match status" value="1"/>
</dbReference>
<dbReference type="InterPro" id="IPR003661">
    <property type="entry name" value="HisK_dim/P_dom"/>
</dbReference>
<dbReference type="PANTHER" id="PTHR45339">
    <property type="entry name" value="HYBRID SIGNAL TRANSDUCTION HISTIDINE KINASE J"/>
    <property type="match status" value="1"/>
</dbReference>
<keyword evidence="10" id="KW-0067">ATP-binding</keyword>
<evidence type="ECO:0000256" key="9">
    <source>
        <dbReference type="ARBA" id="ARBA00022777"/>
    </source>
</evidence>
<feature type="compositionally biased region" description="Basic and acidic residues" evidence="14">
    <location>
        <begin position="24"/>
        <end position="39"/>
    </location>
</feature>
<keyword evidence="11" id="KW-1133">Transmembrane helix</keyword>
<organism evidence="17">
    <name type="scientific">bioreactor metagenome</name>
    <dbReference type="NCBI Taxonomy" id="1076179"/>
    <lineage>
        <taxon>unclassified sequences</taxon>
        <taxon>metagenomes</taxon>
        <taxon>ecological metagenomes</taxon>
    </lineage>
</organism>
<dbReference type="PANTHER" id="PTHR45339:SF1">
    <property type="entry name" value="HYBRID SIGNAL TRANSDUCTION HISTIDINE KINASE J"/>
    <property type="match status" value="1"/>
</dbReference>
<dbReference type="Pfam" id="PF02518">
    <property type="entry name" value="HATPase_c"/>
    <property type="match status" value="1"/>
</dbReference>
<dbReference type="PROSITE" id="PS50110">
    <property type="entry name" value="RESPONSE_REGULATORY"/>
    <property type="match status" value="2"/>
</dbReference>
<keyword evidence="6 17" id="KW-0808">Transferase</keyword>
<dbReference type="InterPro" id="IPR036890">
    <property type="entry name" value="HATPase_C_sf"/>
</dbReference>
<evidence type="ECO:0000313" key="17">
    <source>
        <dbReference type="EMBL" id="MPL60897.1"/>
    </source>
</evidence>
<dbReference type="GO" id="GO:0005886">
    <property type="term" value="C:plasma membrane"/>
    <property type="evidence" value="ECO:0007669"/>
    <property type="project" value="UniProtKB-SubCell"/>
</dbReference>
<dbReference type="FunFam" id="1.10.287.130:FF:000003">
    <property type="entry name" value="Histidine kinase"/>
    <property type="match status" value="1"/>
</dbReference>
<dbReference type="PROSITE" id="PS50109">
    <property type="entry name" value="HIS_KIN"/>
    <property type="match status" value="1"/>
</dbReference>
<evidence type="ECO:0000256" key="2">
    <source>
        <dbReference type="ARBA" id="ARBA00004651"/>
    </source>
</evidence>
<dbReference type="CDD" id="cd00082">
    <property type="entry name" value="HisKA"/>
    <property type="match status" value="1"/>
</dbReference>
<feature type="domain" description="Response regulatory" evidence="16">
    <location>
        <begin position="652"/>
        <end position="769"/>
    </location>
</feature>
<dbReference type="EMBL" id="VSSQ01000013">
    <property type="protein sequence ID" value="MPL60897.1"/>
    <property type="molecule type" value="Genomic_DNA"/>
</dbReference>
<dbReference type="CDD" id="cd17546">
    <property type="entry name" value="REC_hyHK_CKI1_RcsC-like"/>
    <property type="match status" value="2"/>
</dbReference>
<evidence type="ECO:0000256" key="1">
    <source>
        <dbReference type="ARBA" id="ARBA00000085"/>
    </source>
</evidence>
<dbReference type="SUPFAM" id="SSF47384">
    <property type="entry name" value="Homodimeric domain of signal transducing histidine kinase"/>
    <property type="match status" value="1"/>
</dbReference>
<evidence type="ECO:0000256" key="12">
    <source>
        <dbReference type="ARBA" id="ARBA00023012"/>
    </source>
</evidence>
<evidence type="ECO:0000256" key="10">
    <source>
        <dbReference type="ARBA" id="ARBA00022840"/>
    </source>
</evidence>
<dbReference type="Pfam" id="PF00072">
    <property type="entry name" value="Response_reg"/>
    <property type="match status" value="2"/>
</dbReference>
<keyword evidence="7" id="KW-0812">Transmembrane</keyword>
<dbReference type="InterPro" id="IPR001789">
    <property type="entry name" value="Sig_transdc_resp-reg_receiver"/>
</dbReference>
<comment type="catalytic activity">
    <reaction evidence="1">
        <text>ATP + protein L-histidine = ADP + protein N-phospho-L-histidine.</text>
        <dbReference type="EC" id="2.7.13.3"/>
    </reaction>
</comment>
<dbReference type="GO" id="GO:0005524">
    <property type="term" value="F:ATP binding"/>
    <property type="evidence" value="ECO:0007669"/>
    <property type="project" value="UniProtKB-KW"/>
</dbReference>
<dbReference type="Gene3D" id="3.30.450.20">
    <property type="entry name" value="PAS domain"/>
    <property type="match status" value="1"/>
</dbReference>
<evidence type="ECO:0000256" key="11">
    <source>
        <dbReference type="ARBA" id="ARBA00022989"/>
    </source>
</evidence>
<feature type="domain" description="Histidine kinase" evidence="15">
    <location>
        <begin position="271"/>
        <end position="492"/>
    </location>
</feature>